<dbReference type="Gene3D" id="1.10.3720.10">
    <property type="entry name" value="MetI-like"/>
    <property type="match status" value="1"/>
</dbReference>
<organism evidence="9 10">
    <name type="scientific">Mesotoga prima</name>
    <dbReference type="NCBI Taxonomy" id="1184387"/>
    <lineage>
        <taxon>Bacteria</taxon>
        <taxon>Thermotogati</taxon>
        <taxon>Thermotogota</taxon>
        <taxon>Thermotogae</taxon>
        <taxon>Kosmotogales</taxon>
        <taxon>Kosmotogaceae</taxon>
        <taxon>Mesotoga</taxon>
    </lineage>
</organism>
<dbReference type="InterPro" id="IPR051393">
    <property type="entry name" value="ABC_transporter_permease"/>
</dbReference>
<evidence type="ECO:0000256" key="6">
    <source>
        <dbReference type="ARBA" id="ARBA00023136"/>
    </source>
</evidence>
<gene>
    <name evidence="9" type="ORF">XD94_1733</name>
</gene>
<evidence type="ECO:0000256" key="2">
    <source>
        <dbReference type="ARBA" id="ARBA00022448"/>
    </source>
</evidence>
<dbReference type="PROSITE" id="PS50928">
    <property type="entry name" value="ABC_TM1"/>
    <property type="match status" value="1"/>
</dbReference>
<feature type="transmembrane region" description="Helical" evidence="7">
    <location>
        <begin position="104"/>
        <end position="127"/>
    </location>
</feature>
<feature type="transmembrane region" description="Helical" evidence="7">
    <location>
        <begin position="201"/>
        <end position="223"/>
    </location>
</feature>
<keyword evidence="4 7" id="KW-0812">Transmembrane</keyword>
<evidence type="ECO:0000256" key="5">
    <source>
        <dbReference type="ARBA" id="ARBA00022989"/>
    </source>
</evidence>
<accession>A0A124FXM0</accession>
<dbReference type="Proteomes" id="UP000054092">
    <property type="component" value="Unassembled WGS sequence"/>
</dbReference>
<evidence type="ECO:0000313" key="9">
    <source>
        <dbReference type="EMBL" id="KUK78415.1"/>
    </source>
</evidence>
<comment type="caution">
    <text evidence="9">The sequence shown here is derived from an EMBL/GenBank/DDBJ whole genome shotgun (WGS) entry which is preliminary data.</text>
</comment>
<evidence type="ECO:0000256" key="7">
    <source>
        <dbReference type="RuleBase" id="RU363032"/>
    </source>
</evidence>
<proteinExistence type="inferred from homology"/>
<feature type="transmembrane region" description="Helical" evidence="7">
    <location>
        <begin position="75"/>
        <end position="97"/>
    </location>
</feature>
<name>A0A124FXM0_9BACT</name>
<dbReference type="GO" id="GO:0055085">
    <property type="term" value="P:transmembrane transport"/>
    <property type="evidence" value="ECO:0007669"/>
    <property type="project" value="InterPro"/>
</dbReference>
<dbReference type="GO" id="GO:0005886">
    <property type="term" value="C:plasma membrane"/>
    <property type="evidence" value="ECO:0007669"/>
    <property type="project" value="UniProtKB-SubCell"/>
</dbReference>
<feature type="transmembrane region" description="Helical" evidence="7">
    <location>
        <begin position="12"/>
        <end position="36"/>
    </location>
</feature>
<evidence type="ECO:0000256" key="1">
    <source>
        <dbReference type="ARBA" id="ARBA00004651"/>
    </source>
</evidence>
<dbReference type="SUPFAM" id="SSF161098">
    <property type="entry name" value="MetI-like"/>
    <property type="match status" value="1"/>
</dbReference>
<dbReference type="CDD" id="cd06261">
    <property type="entry name" value="TM_PBP2"/>
    <property type="match status" value="1"/>
</dbReference>
<feature type="domain" description="ABC transmembrane type-1" evidence="8">
    <location>
        <begin position="71"/>
        <end position="282"/>
    </location>
</feature>
<dbReference type="PANTHER" id="PTHR30193">
    <property type="entry name" value="ABC TRANSPORTER PERMEASE PROTEIN"/>
    <property type="match status" value="1"/>
</dbReference>
<evidence type="ECO:0000259" key="8">
    <source>
        <dbReference type="PROSITE" id="PS50928"/>
    </source>
</evidence>
<comment type="similarity">
    <text evidence="7">Belongs to the binding-protein-dependent transport system permease family.</text>
</comment>
<dbReference type="PATRIC" id="fig|1184387.3.peg.135"/>
<protein>
    <submittedName>
        <fullName evidence="9">Binding-protein-dependent transport systems inner membrane component</fullName>
    </submittedName>
</protein>
<keyword evidence="2 7" id="KW-0813">Transport</keyword>
<keyword evidence="3" id="KW-1003">Cell membrane</keyword>
<keyword evidence="6 7" id="KW-0472">Membrane</keyword>
<evidence type="ECO:0000256" key="4">
    <source>
        <dbReference type="ARBA" id="ARBA00022692"/>
    </source>
</evidence>
<dbReference type="InterPro" id="IPR035906">
    <property type="entry name" value="MetI-like_sf"/>
</dbReference>
<evidence type="ECO:0000256" key="3">
    <source>
        <dbReference type="ARBA" id="ARBA00022475"/>
    </source>
</evidence>
<feature type="transmembrane region" description="Helical" evidence="7">
    <location>
        <begin position="155"/>
        <end position="180"/>
    </location>
</feature>
<dbReference type="AlphaFoldDB" id="A0A124FXM0"/>
<dbReference type="PANTHER" id="PTHR30193:SF37">
    <property type="entry name" value="INNER MEMBRANE ABC TRANSPORTER PERMEASE PROTEIN YCJO"/>
    <property type="match status" value="1"/>
</dbReference>
<evidence type="ECO:0000313" key="10">
    <source>
        <dbReference type="Proteomes" id="UP000054092"/>
    </source>
</evidence>
<dbReference type="EMBL" id="LGGP01000377">
    <property type="protein sequence ID" value="KUK78415.1"/>
    <property type="molecule type" value="Genomic_DNA"/>
</dbReference>
<dbReference type="Pfam" id="PF00528">
    <property type="entry name" value="BPD_transp_1"/>
    <property type="match status" value="1"/>
</dbReference>
<comment type="subcellular location">
    <subcellularLocation>
        <location evidence="1 7">Cell membrane</location>
        <topology evidence="1 7">Multi-pass membrane protein</topology>
    </subcellularLocation>
</comment>
<keyword evidence="5 7" id="KW-1133">Transmembrane helix</keyword>
<sequence>MTRKGKENLTAYLFLSPILLFFAVFFCFAVGFSVLISFKNWNMLDSPISAPFVGLGNYVSLFTDPLFRAGLLNTIVFALVVTFASITLALLVAMALYKLKGSAVWRFIFFAPMITPAVAVGKIWSYLYNPSYGVVNHVLGWFNLPARAWLSDPNLALFSIMIVAIWSGLGVPMLIFTAGLDSIPTSYYDAARIDGSSKIRTFFSITLPLLKPTTLFLLVTGMINAWQTFDLIYIMGGAAPARSTQLVSTFMYNTAFSYMQMGKALAASVILFIISLITTLLALRSFRKGGMESYYA</sequence>
<feature type="transmembrane region" description="Helical" evidence="7">
    <location>
        <begin position="264"/>
        <end position="283"/>
    </location>
</feature>
<dbReference type="InterPro" id="IPR000515">
    <property type="entry name" value="MetI-like"/>
</dbReference>
<reference evidence="10" key="1">
    <citation type="journal article" date="2015" name="MBio">
        <title>Genome-Resolved Metagenomic Analysis Reveals Roles for Candidate Phyla and Other Microbial Community Members in Biogeochemical Transformations in Oil Reservoirs.</title>
        <authorList>
            <person name="Hu P."/>
            <person name="Tom L."/>
            <person name="Singh A."/>
            <person name="Thomas B.C."/>
            <person name="Baker B.J."/>
            <person name="Piceno Y.M."/>
            <person name="Andersen G.L."/>
            <person name="Banfield J.F."/>
        </authorList>
    </citation>
    <scope>NUCLEOTIDE SEQUENCE [LARGE SCALE GENOMIC DNA]</scope>
</reference>